<name>A0AAN9Y446_9HEMI</name>
<feature type="region of interest" description="Disordered" evidence="1">
    <location>
        <begin position="26"/>
        <end position="52"/>
    </location>
</feature>
<feature type="chain" id="PRO_5042976583" evidence="2">
    <location>
        <begin position="19"/>
        <end position="165"/>
    </location>
</feature>
<comment type="caution">
    <text evidence="3">The sequence shown here is derived from an EMBL/GenBank/DDBJ whole genome shotgun (WGS) entry which is preliminary data.</text>
</comment>
<sequence>MRLLFFICLSCTILYTFAHPAEKSESQNSSKVNVNKEKAAEQQKKQTVKVSETVAENQSEKLNAIKADSTKNDEKLKGAESVYHSLPMPFVHYPFPFVNSYTTRYFPYGYAGVGYNNALGFGGLGYGGGFGLGGLGYGGLGYGGLGNGGLGNGGLGYAFGYGGWF</sequence>
<keyword evidence="4" id="KW-1185">Reference proteome</keyword>
<keyword evidence="2" id="KW-0732">Signal</keyword>
<organism evidence="3 4">
    <name type="scientific">Parthenolecanium corni</name>
    <dbReference type="NCBI Taxonomy" id="536013"/>
    <lineage>
        <taxon>Eukaryota</taxon>
        <taxon>Metazoa</taxon>
        <taxon>Ecdysozoa</taxon>
        <taxon>Arthropoda</taxon>
        <taxon>Hexapoda</taxon>
        <taxon>Insecta</taxon>
        <taxon>Pterygota</taxon>
        <taxon>Neoptera</taxon>
        <taxon>Paraneoptera</taxon>
        <taxon>Hemiptera</taxon>
        <taxon>Sternorrhyncha</taxon>
        <taxon>Coccoidea</taxon>
        <taxon>Coccidae</taxon>
        <taxon>Parthenolecanium</taxon>
    </lineage>
</organism>
<feature type="signal peptide" evidence="2">
    <location>
        <begin position="1"/>
        <end position="18"/>
    </location>
</feature>
<feature type="compositionally biased region" description="Basic and acidic residues" evidence="1">
    <location>
        <begin position="34"/>
        <end position="44"/>
    </location>
</feature>
<dbReference type="AlphaFoldDB" id="A0AAN9Y446"/>
<evidence type="ECO:0000313" key="3">
    <source>
        <dbReference type="EMBL" id="KAK7590704.1"/>
    </source>
</evidence>
<evidence type="ECO:0000256" key="1">
    <source>
        <dbReference type="SAM" id="MobiDB-lite"/>
    </source>
</evidence>
<proteinExistence type="predicted"/>
<accession>A0AAN9Y446</accession>
<gene>
    <name evidence="3" type="ORF">V9T40_002317</name>
</gene>
<dbReference type="Proteomes" id="UP001367676">
    <property type="component" value="Unassembled WGS sequence"/>
</dbReference>
<evidence type="ECO:0000256" key="2">
    <source>
        <dbReference type="SAM" id="SignalP"/>
    </source>
</evidence>
<evidence type="ECO:0000313" key="4">
    <source>
        <dbReference type="Proteomes" id="UP001367676"/>
    </source>
</evidence>
<dbReference type="EMBL" id="JBBCAQ010000022">
    <property type="protein sequence ID" value="KAK7590704.1"/>
    <property type="molecule type" value="Genomic_DNA"/>
</dbReference>
<reference evidence="3 4" key="1">
    <citation type="submission" date="2024-03" db="EMBL/GenBank/DDBJ databases">
        <title>Adaptation during the transition from Ophiocordyceps entomopathogen to insect associate is accompanied by gene loss and intensified selection.</title>
        <authorList>
            <person name="Ward C.M."/>
            <person name="Onetto C.A."/>
            <person name="Borneman A.R."/>
        </authorList>
    </citation>
    <scope>NUCLEOTIDE SEQUENCE [LARGE SCALE GENOMIC DNA]</scope>
    <source>
        <strain evidence="3">AWRI1</strain>
        <tissue evidence="3">Single Adult Female</tissue>
    </source>
</reference>
<protein>
    <submittedName>
        <fullName evidence="3">Uncharacterized protein</fullName>
    </submittedName>
</protein>